<name>A0A1C7YXU9_PSESX</name>
<keyword evidence="1" id="KW-0812">Transmembrane</keyword>
<keyword evidence="1" id="KW-0472">Membrane</keyword>
<feature type="transmembrane region" description="Helical" evidence="1">
    <location>
        <begin position="54"/>
        <end position="73"/>
    </location>
</feature>
<gene>
    <name evidence="2" type="ORF">AFK24_24825</name>
</gene>
<accession>A0A1C7YXU9</accession>
<dbReference type="Proteomes" id="UP000093104">
    <property type="component" value="Unassembled WGS sequence"/>
</dbReference>
<reference evidence="2 3" key="1">
    <citation type="submission" date="2015-07" db="EMBL/GenBank/DDBJ databases">
        <title>Draft genome sequence of a diazotrophic, plant growth-promoting rhizobacterium of the Pseudomonas syringae complex.</title>
        <authorList>
            <person name="Patten C.L."/>
            <person name="Jeong H."/>
        </authorList>
    </citation>
    <scope>NUCLEOTIDE SEQUENCE [LARGE SCALE GENOMIC DNA]</scope>
    <source>
        <strain evidence="2 3">GR12-2</strain>
    </source>
</reference>
<evidence type="ECO:0000313" key="3">
    <source>
        <dbReference type="Proteomes" id="UP000093104"/>
    </source>
</evidence>
<organism evidence="2 3">
    <name type="scientific">Pseudomonas syringae</name>
    <dbReference type="NCBI Taxonomy" id="317"/>
    <lineage>
        <taxon>Bacteria</taxon>
        <taxon>Pseudomonadati</taxon>
        <taxon>Pseudomonadota</taxon>
        <taxon>Gammaproteobacteria</taxon>
        <taxon>Pseudomonadales</taxon>
        <taxon>Pseudomonadaceae</taxon>
        <taxon>Pseudomonas</taxon>
    </lineage>
</organism>
<proteinExistence type="predicted"/>
<protein>
    <recommendedName>
        <fullName evidence="4">DUF2946 domain-containing protein</fullName>
    </recommendedName>
</protein>
<comment type="caution">
    <text evidence="2">The sequence shown here is derived from an EMBL/GenBank/DDBJ whole genome shotgun (WGS) entry which is preliminary data.</text>
</comment>
<sequence length="180" mass="19746">MDRAGNLTTNYVLDSGYGVTGAELPKGRLVISLTVEAVIHFAAMDKYRSSLCHLAQALLLLVLFNSMACSIGHGQMLQKMFAPNEPSRSDEAISMGHPMVMDHSHHHMSQASTSQDMPPMHGMDSLFGDCFFAASLPLGLMLFTVLAWLLRRRQVRPVPLRLAPLSHPTALLLSLQPRAP</sequence>
<dbReference type="EMBL" id="LGSI01000068">
    <property type="protein sequence ID" value="OCR22333.1"/>
    <property type="molecule type" value="Genomic_DNA"/>
</dbReference>
<evidence type="ECO:0000313" key="2">
    <source>
        <dbReference type="EMBL" id="OCR22333.1"/>
    </source>
</evidence>
<keyword evidence="1" id="KW-1133">Transmembrane helix</keyword>
<evidence type="ECO:0008006" key="4">
    <source>
        <dbReference type="Google" id="ProtNLM"/>
    </source>
</evidence>
<evidence type="ECO:0000256" key="1">
    <source>
        <dbReference type="SAM" id="Phobius"/>
    </source>
</evidence>
<dbReference type="AlphaFoldDB" id="A0A1C7YXU9"/>
<feature type="transmembrane region" description="Helical" evidence="1">
    <location>
        <begin position="126"/>
        <end position="150"/>
    </location>
</feature>